<feature type="compositionally biased region" description="Low complexity" evidence="1">
    <location>
        <begin position="89"/>
        <end position="98"/>
    </location>
</feature>
<evidence type="ECO:0008006" key="4">
    <source>
        <dbReference type="Google" id="ProtNLM"/>
    </source>
</evidence>
<evidence type="ECO:0000313" key="2">
    <source>
        <dbReference type="EMBL" id="AIC91319.1"/>
    </source>
</evidence>
<name>A0A087VSJ9_9BIFI</name>
<feature type="compositionally biased region" description="Basic and acidic residues" evidence="1">
    <location>
        <begin position="51"/>
        <end position="63"/>
    </location>
</feature>
<dbReference type="InterPro" id="IPR021426">
    <property type="entry name" value="DUF3073"/>
</dbReference>
<dbReference type="HOGENOM" id="CLU_1168867_0_0_11"/>
<sequence>MGRGRQKAKQTKIARKLKYLTTDTDYDELAKELSGKEPGEGPADPFTVVEAEYRHADSAEKSSDTVGALPDTADAASAPADDDLDDYARWAAEAAAKATSGEMPVTPKPRKRIPIPVPSILGHGAPKKDTKDAAVKTESQKAGAKSGSKATKTGKSAVSTKTAGSKASSAKVADKTSASKTGTTKAKTKASGKTSAKSASKATAGSGSGRKSTASKSSTKAGTKASGTAKAGSKKAE</sequence>
<proteinExistence type="predicted"/>
<gene>
    <name evidence="2" type="ORF">BINDI_0033</name>
</gene>
<feature type="region of interest" description="Disordered" evidence="1">
    <location>
        <begin position="32"/>
        <end position="237"/>
    </location>
</feature>
<feature type="compositionally biased region" description="Low complexity" evidence="1">
    <location>
        <begin position="141"/>
        <end position="231"/>
    </location>
</feature>
<dbReference type="OrthoDB" id="3243206at2"/>
<keyword evidence="3" id="KW-1185">Reference proteome</keyword>
<protein>
    <recommendedName>
        <fullName evidence="4">DUF3073 domain-containing protein</fullName>
    </recommendedName>
</protein>
<organism evidence="2 3">
    <name type="scientific">Bifidobacterium [indicum] DSM 20214 = LMG 11587</name>
    <dbReference type="NCBI Taxonomy" id="1341694"/>
    <lineage>
        <taxon>Bacteria</taxon>
        <taxon>Bacillati</taxon>
        <taxon>Actinomycetota</taxon>
        <taxon>Actinomycetes</taxon>
        <taxon>Bifidobacteriales</taxon>
        <taxon>Bifidobacteriaceae</taxon>
        <taxon>Bifidobacterium</taxon>
    </lineage>
</organism>
<dbReference type="KEGG" id="bii:BINDI_0033"/>
<dbReference type="AlphaFoldDB" id="A0A087VSJ9"/>
<evidence type="ECO:0000313" key="3">
    <source>
        <dbReference type="Proteomes" id="UP000028569"/>
    </source>
</evidence>
<accession>A0A087VSJ9</accession>
<evidence type="ECO:0000256" key="1">
    <source>
        <dbReference type="SAM" id="MobiDB-lite"/>
    </source>
</evidence>
<dbReference type="EMBL" id="CP006018">
    <property type="protein sequence ID" value="AIC91319.1"/>
    <property type="molecule type" value="Genomic_DNA"/>
</dbReference>
<feature type="compositionally biased region" description="Basic and acidic residues" evidence="1">
    <location>
        <begin position="126"/>
        <end position="139"/>
    </location>
</feature>
<reference evidence="2 3" key="1">
    <citation type="journal article" date="2014" name="Appl. Environ. Microbiol.">
        <title>Genomic encyclopedia of type strains of the genus Bifidobacterium.</title>
        <authorList>
            <person name="Milani C."/>
            <person name="Lugli G.A."/>
            <person name="Duranti S."/>
            <person name="Turroni F."/>
            <person name="Bottacini F."/>
            <person name="Mangifesta M."/>
            <person name="Sanchez B."/>
            <person name="Viappiani A."/>
            <person name="Mancabelli L."/>
            <person name="Taminiau B."/>
            <person name="Delcenserie V."/>
            <person name="Barrangou R."/>
            <person name="Margolles A."/>
            <person name="van Sinderen D."/>
            <person name="Ventura M."/>
        </authorList>
    </citation>
    <scope>NUCLEOTIDE SEQUENCE [LARGE SCALE GENOMIC DNA]</scope>
    <source>
        <strain evidence="2 3">LMG 11587</strain>
    </source>
</reference>
<dbReference type="Pfam" id="PF11273">
    <property type="entry name" value="DUF3073"/>
    <property type="match status" value="1"/>
</dbReference>
<dbReference type="Proteomes" id="UP000028569">
    <property type="component" value="Chromosome"/>
</dbReference>